<name>A0A3N0YR91_ANAGA</name>
<protein>
    <submittedName>
        <fullName evidence="2">Uncharacterized protein</fullName>
    </submittedName>
</protein>
<feature type="region of interest" description="Disordered" evidence="1">
    <location>
        <begin position="90"/>
        <end position="224"/>
    </location>
</feature>
<evidence type="ECO:0000313" key="2">
    <source>
        <dbReference type="EMBL" id="ROL48381.1"/>
    </source>
</evidence>
<dbReference type="AlphaFoldDB" id="A0A3N0YR91"/>
<feature type="compositionally biased region" description="Low complexity" evidence="1">
    <location>
        <begin position="146"/>
        <end position="168"/>
    </location>
</feature>
<feature type="compositionally biased region" description="Pro residues" evidence="1">
    <location>
        <begin position="316"/>
        <end position="325"/>
    </location>
</feature>
<evidence type="ECO:0000256" key="1">
    <source>
        <dbReference type="SAM" id="MobiDB-lite"/>
    </source>
</evidence>
<feature type="region of interest" description="Disordered" evidence="1">
    <location>
        <begin position="252"/>
        <end position="336"/>
    </location>
</feature>
<gene>
    <name evidence="2" type="ORF">DPX16_4207</name>
</gene>
<reference evidence="2 3" key="1">
    <citation type="submission" date="2018-10" db="EMBL/GenBank/DDBJ databases">
        <title>Genome assembly for a Yunnan-Guizhou Plateau 3E fish, Anabarilius grahami (Regan), and its evolutionary and genetic applications.</title>
        <authorList>
            <person name="Jiang W."/>
        </authorList>
    </citation>
    <scope>NUCLEOTIDE SEQUENCE [LARGE SCALE GENOMIC DNA]</scope>
    <source>
        <strain evidence="2">AG-KIZ</strain>
        <tissue evidence="2">Muscle</tissue>
    </source>
</reference>
<dbReference type="EMBL" id="RJVU01030786">
    <property type="protein sequence ID" value="ROL48381.1"/>
    <property type="molecule type" value="Genomic_DNA"/>
</dbReference>
<feature type="compositionally biased region" description="Basic residues" evidence="1">
    <location>
        <begin position="181"/>
        <end position="192"/>
    </location>
</feature>
<comment type="caution">
    <text evidence="2">The sequence shown here is derived from an EMBL/GenBank/DDBJ whole genome shotgun (WGS) entry which is preliminary data.</text>
</comment>
<proteinExistence type="predicted"/>
<evidence type="ECO:0000313" key="3">
    <source>
        <dbReference type="Proteomes" id="UP000281406"/>
    </source>
</evidence>
<keyword evidence="3" id="KW-1185">Reference proteome</keyword>
<accession>A0A3N0YR91</accession>
<dbReference type="Proteomes" id="UP000281406">
    <property type="component" value="Unassembled WGS sequence"/>
</dbReference>
<sequence>MLPTQASNRGFIWPAHLCSTQASKPQFKCHITTLCHYMTETTTTLRSSSTSFRIVPPATMWERMARLRSLTALRQEEMEWAIPGQPVPFRRDFPSLVPDPGLLSPTGRCRERRKWKACETAPARESAPEPAPARESAPEPAPASEPAPVHESAPDSAPASAPACESAPVPTDEVGTEPPSHPRKRRKRRKKASFIPQGPEAFPERIVGPEATPEVLEPNAPPVSPDVAKRAVFVFYFLTVLCAWRTPLGSCDHGPEQPEPAAITEQPEPASSPKAVPEQSAPQPPRPSDLLKPTWSVPPAPTWCSARTPTWLEPPWSVPPAPPWPSVRDLAHNPSP</sequence>
<organism evidence="2 3">
    <name type="scientific">Anabarilius grahami</name>
    <name type="common">Kanglang fish</name>
    <name type="synonym">Barilius grahami</name>
    <dbReference type="NCBI Taxonomy" id="495550"/>
    <lineage>
        <taxon>Eukaryota</taxon>
        <taxon>Metazoa</taxon>
        <taxon>Chordata</taxon>
        <taxon>Craniata</taxon>
        <taxon>Vertebrata</taxon>
        <taxon>Euteleostomi</taxon>
        <taxon>Actinopterygii</taxon>
        <taxon>Neopterygii</taxon>
        <taxon>Teleostei</taxon>
        <taxon>Ostariophysi</taxon>
        <taxon>Cypriniformes</taxon>
        <taxon>Xenocyprididae</taxon>
        <taxon>Xenocypridinae</taxon>
        <taxon>Xenocypridinae incertae sedis</taxon>
        <taxon>Anabarilius</taxon>
    </lineage>
</organism>